<proteinExistence type="inferred from homology"/>
<evidence type="ECO:0000256" key="7">
    <source>
        <dbReference type="ARBA" id="ARBA00022840"/>
    </source>
</evidence>
<feature type="domain" description="Guanylate kinase-like" evidence="10">
    <location>
        <begin position="18"/>
        <end position="198"/>
    </location>
</feature>
<dbReference type="CDD" id="cd00071">
    <property type="entry name" value="GMPK"/>
    <property type="match status" value="1"/>
</dbReference>
<accession>A0A410FTL7</accession>
<dbReference type="InterPro" id="IPR017665">
    <property type="entry name" value="Guanylate_kinase"/>
</dbReference>
<dbReference type="Gene3D" id="3.40.50.300">
    <property type="entry name" value="P-loop containing nucleotide triphosphate hydrolases"/>
    <property type="match status" value="1"/>
</dbReference>
<dbReference type="Proteomes" id="UP000287233">
    <property type="component" value="Chromosome"/>
</dbReference>
<evidence type="ECO:0000313" key="12">
    <source>
        <dbReference type="Proteomes" id="UP000287233"/>
    </source>
</evidence>
<dbReference type="FunFam" id="3.30.63.10:FF:000002">
    <property type="entry name" value="Guanylate kinase 1"/>
    <property type="match status" value="1"/>
</dbReference>
<dbReference type="PROSITE" id="PS00856">
    <property type="entry name" value="GUANYLATE_KINASE_1"/>
    <property type="match status" value="1"/>
</dbReference>
<evidence type="ECO:0000256" key="9">
    <source>
        <dbReference type="HAMAP-Rule" id="MF_00328"/>
    </source>
</evidence>
<dbReference type="NCBIfam" id="TIGR03263">
    <property type="entry name" value="guanyl_kin"/>
    <property type="match status" value="1"/>
</dbReference>
<sequence length="209" mass="23074">MGLDEFLPPGWTVQNGRGLALVIAGPSGAGKSSVISELLRRDPRLCFSVSATTRPRRPEEVDGRDYSFVDDSEFERMIGAGELLEWTIYQGHRYGTPRAEVAARLAGGRDVVINVEVQGALALRRCGLSHPVVLVFLVPPSREELVRRIRGRGTESSEALATRLAIADQEVRHIPEFDYLVVNDSLDAAVERVEAILVAERSRIRRCSP</sequence>
<dbReference type="KEGG" id="bih:BIP78_0610"/>
<dbReference type="InterPro" id="IPR008144">
    <property type="entry name" value="Guanylate_kin-like_dom"/>
</dbReference>
<dbReference type="SMART" id="SM00072">
    <property type="entry name" value="GuKc"/>
    <property type="match status" value="1"/>
</dbReference>
<evidence type="ECO:0000256" key="5">
    <source>
        <dbReference type="ARBA" id="ARBA00022741"/>
    </source>
</evidence>
<comment type="similarity">
    <text evidence="1 9">Belongs to the guanylate kinase family.</text>
</comment>
<dbReference type="GO" id="GO:0005524">
    <property type="term" value="F:ATP binding"/>
    <property type="evidence" value="ECO:0007669"/>
    <property type="project" value="UniProtKB-UniRule"/>
</dbReference>
<reference evidence="12" key="1">
    <citation type="submission" date="2018-12" db="EMBL/GenBank/DDBJ databases">
        <title>Complete genome sequence of an uncultured bacterium of the candidate phylum Bipolaricaulota.</title>
        <authorList>
            <person name="Kadnikov V.V."/>
            <person name="Mardanov A.V."/>
            <person name="Beletsky A.V."/>
            <person name="Frank Y.A."/>
            <person name="Karnachuk O.V."/>
            <person name="Ravin N.V."/>
        </authorList>
    </citation>
    <scope>NUCLEOTIDE SEQUENCE [LARGE SCALE GENOMIC DNA]</scope>
</reference>
<evidence type="ECO:0000256" key="1">
    <source>
        <dbReference type="ARBA" id="ARBA00005790"/>
    </source>
</evidence>
<dbReference type="EC" id="2.7.4.8" evidence="2 9"/>
<dbReference type="PROSITE" id="PS50052">
    <property type="entry name" value="GUANYLATE_KINASE_2"/>
    <property type="match status" value="1"/>
</dbReference>
<dbReference type="Gene3D" id="3.30.63.10">
    <property type="entry name" value="Guanylate Kinase phosphate binding domain"/>
    <property type="match status" value="1"/>
</dbReference>
<dbReference type="SUPFAM" id="SSF52540">
    <property type="entry name" value="P-loop containing nucleoside triphosphate hydrolases"/>
    <property type="match status" value="1"/>
</dbReference>
<keyword evidence="5 9" id="KW-0547">Nucleotide-binding</keyword>
<dbReference type="InterPro" id="IPR020590">
    <property type="entry name" value="Guanylate_kinase_CS"/>
</dbReference>
<name>A0A410FTL7_BIPS1</name>
<keyword evidence="4 9" id="KW-0808">Transferase</keyword>
<dbReference type="GO" id="GO:0005829">
    <property type="term" value="C:cytosol"/>
    <property type="evidence" value="ECO:0007669"/>
    <property type="project" value="TreeGrafter"/>
</dbReference>
<feature type="binding site" evidence="9">
    <location>
        <begin position="25"/>
        <end position="32"/>
    </location>
    <ligand>
        <name>ATP</name>
        <dbReference type="ChEBI" id="CHEBI:30616"/>
    </ligand>
</feature>
<dbReference type="PANTHER" id="PTHR23117">
    <property type="entry name" value="GUANYLATE KINASE-RELATED"/>
    <property type="match status" value="1"/>
</dbReference>
<dbReference type="InterPro" id="IPR008145">
    <property type="entry name" value="GK/Ca_channel_bsu"/>
</dbReference>
<comment type="function">
    <text evidence="9">Essential for recycling GMP and indirectly, cGMP.</text>
</comment>
<keyword evidence="9" id="KW-0963">Cytoplasm</keyword>
<protein>
    <recommendedName>
        <fullName evidence="3 9">Guanylate kinase</fullName>
        <ecNumber evidence="2 9">2.7.4.8</ecNumber>
    </recommendedName>
    <alternativeName>
        <fullName evidence="8 9">GMP kinase</fullName>
    </alternativeName>
</protein>
<comment type="subcellular location">
    <subcellularLocation>
        <location evidence="9">Cytoplasm</location>
    </subcellularLocation>
</comment>
<evidence type="ECO:0000313" key="11">
    <source>
        <dbReference type="EMBL" id="QAA76376.1"/>
    </source>
</evidence>
<dbReference type="HAMAP" id="MF_00328">
    <property type="entry name" value="Guanylate_kinase"/>
    <property type="match status" value="1"/>
</dbReference>
<evidence type="ECO:0000256" key="4">
    <source>
        <dbReference type="ARBA" id="ARBA00022679"/>
    </source>
</evidence>
<dbReference type="AlphaFoldDB" id="A0A410FTL7"/>
<dbReference type="GO" id="GO:0004385">
    <property type="term" value="F:GMP kinase activity"/>
    <property type="evidence" value="ECO:0007669"/>
    <property type="project" value="UniProtKB-UniRule"/>
</dbReference>
<keyword evidence="6 9" id="KW-0418">Kinase</keyword>
<dbReference type="EMBL" id="CP034928">
    <property type="protein sequence ID" value="QAA76376.1"/>
    <property type="molecule type" value="Genomic_DNA"/>
</dbReference>
<comment type="catalytic activity">
    <reaction evidence="9">
        <text>GMP + ATP = GDP + ADP</text>
        <dbReference type="Rhea" id="RHEA:20780"/>
        <dbReference type="ChEBI" id="CHEBI:30616"/>
        <dbReference type="ChEBI" id="CHEBI:58115"/>
        <dbReference type="ChEBI" id="CHEBI:58189"/>
        <dbReference type="ChEBI" id="CHEBI:456216"/>
        <dbReference type="EC" id="2.7.4.8"/>
    </reaction>
</comment>
<organism evidence="11 12">
    <name type="scientific">Bipolaricaulis sibiricus</name>
    <dbReference type="NCBI Taxonomy" id="2501609"/>
    <lineage>
        <taxon>Bacteria</taxon>
        <taxon>Candidatus Bipolaricaulota</taxon>
        <taxon>Candidatus Bipolaricaulia</taxon>
        <taxon>Candidatus Bipolaricaulales</taxon>
        <taxon>Candidatus Bipolaricaulaceae</taxon>
        <taxon>Candidatus Bipolaricaulis</taxon>
    </lineage>
</organism>
<evidence type="ECO:0000259" key="10">
    <source>
        <dbReference type="PROSITE" id="PS50052"/>
    </source>
</evidence>
<evidence type="ECO:0000256" key="8">
    <source>
        <dbReference type="ARBA" id="ARBA00030128"/>
    </source>
</evidence>
<dbReference type="InterPro" id="IPR027417">
    <property type="entry name" value="P-loop_NTPase"/>
</dbReference>
<keyword evidence="7 9" id="KW-0067">ATP-binding</keyword>
<evidence type="ECO:0000256" key="2">
    <source>
        <dbReference type="ARBA" id="ARBA00012961"/>
    </source>
</evidence>
<dbReference type="PANTHER" id="PTHR23117:SF13">
    <property type="entry name" value="GUANYLATE KINASE"/>
    <property type="match status" value="1"/>
</dbReference>
<evidence type="ECO:0000256" key="6">
    <source>
        <dbReference type="ARBA" id="ARBA00022777"/>
    </source>
</evidence>
<gene>
    <name evidence="9" type="primary">gmk</name>
    <name evidence="11" type="ORF">BIP78_0610</name>
</gene>
<dbReference type="Pfam" id="PF00625">
    <property type="entry name" value="Guanylate_kin"/>
    <property type="match status" value="1"/>
</dbReference>
<evidence type="ECO:0000256" key="3">
    <source>
        <dbReference type="ARBA" id="ARBA00016296"/>
    </source>
</evidence>